<dbReference type="InterPro" id="IPR032675">
    <property type="entry name" value="LRR_dom_sf"/>
</dbReference>
<dbReference type="EMBL" id="ML976985">
    <property type="protein sequence ID" value="KAF1959356.1"/>
    <property type="molecule type" value="Genomic_DNA"/>
</dbReference>
<keyword evidence="2" id="KW-1185">Reference proteome</keyword>
<gene>
    <name evidence="1" type="ORF">CC80DRAFT_533512</name>
</gene>
<organism evidence="1 2">
    <name type="scientific">Byssothecium circinans</name>
    <dbReference type="NCBI Taxonomy" id="147558"/>
    <lineage>
        <taxon>Eukaryota</taxon>
        <taxon>Fungi</taxon>
        <taxon>Dikarya</taxon>
        <taxon>Ascomycota</taxon>
        <taxon>Pezizomycotina</taxon>
        <taxon>Dothideomycetes</taxon>
        <taxon>Pleosporomycetidae</taxon>
        <taxon>Pleosporales</taxon>
        <taxon>Massarineae</taxon>
        <taxon>Massarinaceae</taxon>
        <taxon>Byssothecium</taxon>
    </lineage>
</organism>
<name>A0A6A5U928_9PLEO</name>
<dbReference type="AlphaFoldDB" id="A0A6A5U928"/>
<accession>A0A6A5U928</accession>
<dbReference type="Proteomes" id="UP000800035">
    <property type="component" value="Unassembled WGS sequence"/>
</dbReference>
<evidence type="ECO:0000313" key="2">
    <source>
        <dbReference type="Proteomes" id="UP000800035"/>
    </source>
</evidence>
<proteinExistence type="predicted"/>
<reference evidence="1" key="1">
    <citation type="journal article" date="2020" name="Stud. Mycol.">
        <title>101 Dothideomycetes genomes: a test case for predicting lifestyles and emergence of pathogens.</title>
        <authorList>
            <person name="Haridas S."/>
            <person name="Albert R."/>
            <person name="Binder M."/>
            <person name="Bloem J."/>
            <person name="Labutti K."/>
            <person name="Salamov A."/>
            <person name="Andreopoulos B."/>
            <person name="Baker S."/>
            <person name="Barry K."/>
            <person name="Bills G."/>
            <person name="Bluhm B."/>
            <person name="Cannon C."/>
            <person name="Castanera R."/>
            <person name="Culley D."/>
            <person name="Daum C."/>
            <person name="Ezra D."/>
            <person name="Gonzalez J."/>
            <person name="Henrissat B."/>
            <person name="Kuo A."/>
            <person name="Liang C."/>
            <person name="Lipzen A."/>
            <person name="Lutzoni F."/>
            <person name="Magnuson J."/>
            <person name="Mondo S."/>
            <person name="Nolan M."/>
            <person name="Ohm R."/>
            <person name="Pangilinan J."/>
            <person name="Park H.-J."/>
            <person name="Ramirez L."/>
            <person name="Alfaro M."/>
            <person name="Sun H."/>
            <person name="Tritt A."/>
            <person name="Yoshinaga Y."/>
            <person name="Zwiers L.-H."/>
            <person name="Turgeon B."/>
            <person name="Goodwin S."/>
            <person name="Spatafora J."/>
            <person name="Crous P."/>
            <person name="Grigoriev I."/>
        </authorList>
    </citation>
    <scope>NUCLEOTIDE SEQUENCE</scope>
    <source>
        <strain evidence="1">CBS 675.92</strain>
    </source>
</reference>
<dbReference type="Gene3D" id="3.80.10.10">
    <property type="entry name" value="Ribonuclease Inhibitor"/>
    <property type="match status" value="1"/>
</dbReference>
<protein>
    <submittedName>
        <fullName evidence="1">Uncharacterized protein</fullName>
    </submittedName>
</protein>
<evidence type="ECO:0000313" key="1">
    <source>
        <dbReference type="EMBL" id="KAF1959356.1"/>
    </source>
</evidence>
<sequence>MHPRYPSAIQKPTLIRLIIAILGISLSQALFCMRVRCVGWESPPPHNSSGWAGSRVIYHTFLSALASASLQVHPFRQHHTALMENLPLVVLQEICEYVSNFEPKRSSLWALASTSGTCYAATGRERFSRVLLSVGNEEQFEGDLLRLDHLLETQNSRRYIRCLRICAQKVNADDDDGNDGTEDPFSIPPTSRVEFYKGEVHGTYTPDESRRRRDSWEQLARFVSGLALQDLIWASPAQVPACVLTTLHEHNPNCRLHVQTFCLRSLHQADGQQNIEDSEYILATSPCLYSIIGPYSPYSPAGRVDYNEEAIRQMVAGSAPRLSHVHVWFQRVGASGELRSWRRKERPPWRGFHPQSTDETLERPQTKGRLKSLTIDPGSRIDESQFAAWEAHTNFSYLCSLKLMRFVDLEMLERLADLAENRGFGRLRALDLPAGSSRAEFRVEIDRAMQRLLLALPPLESLSIEAIGDTPFDAALEQHGASLQYLHVKDSILYSQQITQLRSSCTNIRHLGIEMLRTGGDKEELRIYRTLGAIRSLEKLTLELQCTAYRHPDGPDDPVLMLMPFGGEEDQEEMRASIRDVLINAAIDEILAHAIFEEIMGGNTAAHGTLPPKLSRVKLKMDGATSLNGQSMSQDFQGILRWIGRHWVCGRDPRDTHYDQTIVKEVGRQERVRTGNMMEDDMDELSGSEQYGDVWRALWPETGRGWREEWRSFPLDNGCAE</sequence>
<dbReference type="OrthoDB" id="3945550at2759"/>